<feature type="compositionally biased region" description="Basic and acidic residues" evidence="1">
    <location>
        <begin position="8"/>
        <end position="20"/>
    </location>
</feature>
<organism evidence="2 3">
    <name type="scientific">Sphaerosporella brunnea</name>
    <dbReference type="NCBI Taxonomy" id="1250544"/>
    <lineage>
        <taxon>Eukaryota</taxon>
        <taxon>Fungi</taxon>
        <taxon>Dikarya</taxon>
        <taxon>Ascomycota</taxon>
        <taxon>Pezizomycotina</taxon>
        <taxon>Pezizomycetes</taxon>
        <taxon>Pezizales</taxon>
        <taxon>Pyronemataceae</taxon>
        <taxon>Sphaerosporella</taxon>
    </lineage>
</organism>
<dbReference type="InParanoid" id="A0A5J5EDL0"/>
<dbReference type="EMBL" id="VXIS01000459">
    <property type="protein sequence ID" value="KAA8893341.1"/>
    <property type="molecule type" value="Genomic_DNA"/>
</dbReference>
<sequence>MVGIELARWTRSEGYKEDPSRAWSGTHPPPVLASPVLASNATYLGRPPHLSHYSGNKRKADRDKAKAPLANATNDESGLETPEPEATPAIKKARGRRGKPKGAQKFTERDESCLLDVVDDIHPIKGDMWERVAVRYSKWAEEGSRKPRNGKYLNKQIEQDLEAEVGMITVNDGDSDASSDKESLDDEKGRDFDSEPEVPAKPAKQTWRTIVERLCTP</sequence>
<accession>A0A5J5EDL0</accession>
<feature type="region of interest" description="Disordered" evidence="1">
    <location>
        <begin position="167"/>
        <end position="209"/>
    </location>
</feature>
<dbReference type="Proteomes" id="UP000326924">
    <property type="component" value="Unassembled WGS sequence"/>
</dbReference>
<gene>
    <name evidence="2" type="ORF">FN846DRAFT_914151</name>
</gene>
<evidence type="ECO:0000256" key="1">
    <source>
        <dbReference type="SAM" id="MobiDB-lite"/>
    </source>
</evidence>
<comment type="caution">
    <text evidence="2">The sequence shown here is derived from an EMBL/GenBank/DDBJ whole genome shotgun (WGS) entry which is preliminary data.</text>
</comment>
<keyword evidence="3" id="KW-1185">Reference proteome</keyword>
<evidence type="ECO:0000313" key="2">
    <source>
        <dbReference type="EMBL" id="KAA8893341.1"/>
    </source>
</evidence>
<proteinExistence type="predicted"/>
<protein>
    <submittedName>
        <fullName evidence="2">Uncharacterized protein</fullName>
    </submittedName>
</protein>
<dbReference type="OrthoDB" id="5430025at2759"/>
<feature type="region of interest" description="Disordered" evidence="1">
    <location>
        <begin position="1"/>
        <end position="107"/>
    </location>
</feature>
<name>A0A5J5EDL0_9PEZI</name>
<feature type="compositionally biased region" description="Basic and acidic residues" evidence="1">
    <location>
        <begin position="178"/>
        <end position="193"/>
    </location>
</feature>
<feature type="compositionally biased region" description="Basic residues" evidence="1">
    <location>
        <begin position="91"/>
        <end position="102"/>
    </location>
</feature>
<evidence type="ECO:0000313" key="3">
    <source>
        <dbReference type="Proteomes" id="UP000326924"/>
    </source>
</evidence>
<reference evidence="2 3" key="1">
    <citation type="submission" date="2019-09" db="EMBL/GenBank/DDBJ databases">
        <title>Draft genome of the ectomycorrhizal ascomycete Sphaerosporella brunnea.</title>
        <authorList>
            <consortium name="DOE Joint Genome Institute"/>
            <person name="Benucci G.M."/>
            <person name="Marozzi G."/>
            <person name="Antonielli L."/>
            <person name="Sanchez S."/>
            <person name="Marco P."/>
            <person name="Wang X."/>
            <person name="Falini L.B."/>
            <person name="Barry K."/>
            <person name="Haridas S."/>
            <person name="Lipzen A."/>
            <person name="Labutti K."/>
            <person name="Grigoriev I.V."/>
            <person name="Murat C."/>
            <person name="Martin F."/>
            <person name="Albertini E."/>
            <person name="Donnini D."/>
            <person name="Bonito G."/>
        </authorList>
    </citation>
    <scope>NUCLEOTIDE SEQUENCE [LARGE SCALE GENOMIC DNA]</scope>
    <source>
        <strain evidence="2 3">Sb_GMNB300</strain>
    </source>
</reference>
<dbReference type="AlphaFoldDB" id="A0A5J5EDL0"/>